<sequence length="598" mass="64756">MWNGGSGSGVGGGVGTDSFSPGLIEDDTPTLPGDKKWRRLCAYLSVLLALSIAGVGSCFAVAVYLGQGAGLTYRTDMEVLLIGSPIIIPGLLALYLCTRNCCGVILNLFFSSAAVGCGVGLYLSGFSRSLGIMFIIVGLLMMVVIILALIYHKFTGKTLCYYEDYDDDSIWGGMGMNESVFALQRAYPNCAPLRRLNSSIRRGSQRWRSSFRRSLGKKFHHQQSHEPHHSHNHSHQNHKHHYNHGGERPTGATLVLPSGASLVTNGGAQASSSSSSAHSNNPSFQHRASFCLGEQNNHFGDYSHKHSHALGAAHQRRPSHITETSSLCIHHQLPHHQIQCSFIIPHVGGTSTRNPSSPKRQPQAQQQQNSSGTEDHSTTQLAGASYSSEVGGAPPLSPRLPWHLAKEATVFVPPGHQTPMSLQGLQRLHHHHVHHRGPGELPIHHLPDQFHTQTQNTMPPSSVPEGLPHIHLANAVVQQHSPVQGQGQIQTTPSGSSNSNDTHQGQQQQQHPDIDRICLSRHLQQQQQGSFGLQKGSGQLAYEAGGSSRSTHSIHSSSSPRRCGRCSSISSSRELAFKMDTISSNRSHSTSNPSSPSQ</sequence>
<feature type="region of interest" description="Disordered" evidence="1">
    <location>
        <begin position="479"/>
        <end position="567"/>
    </location>
</feature>
<dbReference type="AlphaFoldDB" id="A0A7M7JMY3"/>
<feature type="region of interest" description="Disordered" evidence="1">
    <location>
        <begin position="215"/>
        <end position="283"/>
    </location>
</feature>
<dbReference type="Proteomes" id="UP000594260">
    <property type="component" value="Unplaced"/>
</dbReference>
<feature type="compositionally biased region" description="Gly residues" evidence="1">
    <location>
        <begin position="1"/>
        <end position="15"/>
    </location>
</feature>
<evidence type="ECO:0000256" key="1">
    <source>
        <dbReference type="SAM" id="MobiDB-lite"/>
    </source>
</evidence>
<feature type="compositionally biased region" description="Low complexity" evidence="1">
    <location>
        <begin position="270"/>
        <end position="283"/>
    </location>
</feature>
<evidence type="ECO:0008006" key="5">
    <source>
        <dbReference type="Google" id="ProtNLM"/>
    </source>
</evidence>
<dbReference type="KEGG" id="vde:111247631"/>
<keyword evidence="2" id="KW-0472">Membrane</keyword>
<protein>
    <recommendedName>
        <fullName evidence="5">Transmembrane protein</fullName>
    </recommendedName>
</protein>
<evidence type="ECO:0000256" key="2">
    <source>
        <dbReference type="SAM" id="Phobius"/>
    </source>
</evidence>
<feature type="transmembrane region" description="Helical" evidence="2">
    <location>
        <begin position="40"/>
        <end position="65"/>
    </location>
</feature>
<feature type="region of interest" description="Disordered" evidence="1">
    <location>
        <begin position="1"/>
        <end position="23"/>
    </location>
</feature>
<keyword evidence="2" id="KW-0812">Transmembrane</keyword>
<dbReference type="OrthoDB" id="6487278at2759"/>
<feature type="transmembrane region" description="Helical" evidence="2">
    <location>
        <begin position="104"/>
        <end position="124"/>
    </location>
</feature>
<feature type="compositionally biased region" description="Basic residues" evidence="1">
    <location>
        <begin position="230"/>
        <end position="243"/>
    </location>
</feature>
<proteinExistence type="predicted"/>
<feature type="compositionally biased region" description="Low complexity" evidence="1">
    <location>
        <begin position="547"/>
        <end position="567"/>
    </location>
</feature>
<feature type="region of interest" description="Disordered" evidence="1">
    <location>
        <begin position="346"/>
        <end position="400"/>
    </location>
</feature>
<reference evidence="3" key="1">
    <citation type="submission" date="2021-01" db="UniProtKB">
        <authorList>
            <consortium name="EnsemblMetazoa"/>
        </authorList>
    </citation>
    <scope>IDENTIFICATION</scope>
</reference>
<feature type="compositionally biased region" description="Polar residues" evidence="1">
    <location>
        <begin position="479"/>
        <end position="503"/>
    </location>
</feature>
<keyword evidence="4" id="KW-1185">Reference proteome</keyword>
<feature type="transmembrane region" description="Helical" evidence="2">
    <location>
        <begin position="130"/>
        <end position="151"/>
    </location>
</feature>
<dbReference type="RefSeq" id="XP_022654547.1">
    <property type="nucleotide sequence ID" value="XM_022798812.1"/>
</dbReference>
<feature type="compositionally biased region" description="Low complexity" evidence="1">
    <location>
        <begin position="520"/>
        <end position="540"/>
    </location>
</feature>
<feature type="transmembrane region" description="Helical" evidence="2">
    <location>
        <begin position="77"/>
        <end position="97"/>
    </location>
</feature>
<name>A0A7M7JMY3_VARDE</name>
<feature type="compositionally biased region" description="Low complexity" evidence="1">
    <location>
        <begin position="355"/>
        <end position="371"/>
    </location>
</feature>
<feature type="compositionally biased region" description="Polar residues" evidence="1">
    <location>
        <begin position="378"/>
        <end position="388"/>
    </location>
</feature>
<dbReference type="EnsemblMetazoa" id="XM_022798813">
    <property type="protein sequence ID" value="XP_022654548"/>
    <property type="gene ID" value="LOC111247631"/>
</dbReference>
<organism evidence="3 4">
    <name type="scientific">Varroa destructor</name>
    <name type="common">Honeybee mite</name>
    <dbReference type="NCBI Taxonomy" id="109461"/>
    <lineage>
        <taxon>Eukaryota</taxon>
        <taxon>Metazoa</taxon>
        <taxon>Ecdysozoa</taxon>
        <taxon>Arthropoda</taxon>
        <taxon>Chelicerata</taxon>
        <taxon>Arachnida</taxon>
        <taxon>Acari</taxon>
        <taxon>Parasitiformes</taxon>
        <taxon>Mesostigmata</taxon>
        <taxon>Gamasina</taxon>
        <taxon>Dermanyssoidea</taxon>
        <taxon>Varroidae</taxon>
        <taxon>Varroa</taxon>
    </lineage>
</organism>
<dbReference type="GeneID" id="111247631"/>
<dbReference type="InParanoid" id="A0A7M7JMY3"/>
<accession>A0A7M7JMY3</accession>
<dbReference type="EnsemblMetazoa" id="XM_022798812">
    <property type="protein sequence ID" value="XP_022654547"/>
    <property type="gene ID" value="LOC111247631"/>
</dbReference>
<dbReference type="RefSeq" id="XP_022654548.1">
    <property type="nucleotide sequence ID" value="XM_022798813.1"/>
</dbReference>
<evidence type="ECO:0000313" key="4">
    <source>
        <dbReference type="Proteomes" id="UP000594260"/>
    </source>
</evidence>
<evidence type="ECO:0000313" key="3">
    <source>
        <dbReference type="EnsemblMetazoa" id="XP_022654547"/>
    </source>
</evidence>
<keyword evidence="2" id="KW-1133">Transmembrane helix</keyword>